<reference evidence="2" key="1">
    <citation type="journal article" date="2021" name="Vet Sci">
        <title>O-Serogroups and Pathovirotypes of Escherichia coli Isolated from Post-Weaning Piglets Showing Diarrhoea and/or Oedema in South Korea.</title>
        <authorList>
            <person name="Byun J.W."/>
            <person name="Moon B.Y."/>
            <person name="Do K.H."/>
            <person name="Lee K."/>
            <person name="Lee H.Y."/>
            <person name="Kim W.I."/>
            <person name="So B."/>
            <person name="Lee W.K."/>
        </authorList>
    </citation>
    <scope>NUCLEOTIDE SEQUENCE</scope>
    <source>
        <strain evidence="2">84/14</strain>
    </source>
</reference>
<gene>
    <name evidence="2" type="ORF">OYG11_11140</name>
</gene>
<comment type="caution">
    <text evidence="2">The sequence shown here is derived from an EMBL/GenBank/DDBJ whole genome shotgun (WGS) entry which is preliminary data.</text>
</comment>
<feature type="transmembrane region" description="Helical" evidence="1">
    <location>
        <begin position="53"/>
        <end position="73"/>
    </location>
</feature>
<dbReference type="Proteomes" id="UP001077788">
    <property type="component" value="Unassembled WGS sequence"/>
</dbReference>
<evidence type="ECO:0000256" key="1">
    <source>
        <dbReference type="SAM" id="Phobius"/>
    </source>
</evidence>
<reference evidence="2" key="2">
    <citation type="submission" date="2022-12" db="EMBL/GenBank/DDBJ databases">
        <authorList>
            <person name="Kardos G."/>
            <person name="Sarkozi R."/>
            <person name="Laczko L."/>
            <person name="Marton S."/>
            <person name="Makrai L."/>
            <person name="Banyai K."/>
            <person name="Fodor L."/>
        </authorList>
    </citation>
    <scope>NUCLEOTIDE SEQUENCE</scope>
    <source>
        <strain evidence="2">84/14</strain>
    </source>
</reference>
<feature type="non-terminal residue" evidence="2">
    <location>
        <position position="79"/>
    </location>
</feature>
<keyword evidence="1" id="KW-1133">Transmembrane helix</keyword>
<evidence type="ECO:0000313" key="3">
    <source>
        <dbReference type="Proteomes" id="UP001077788"/>
    </source>
</evidence>
<dbReference type="AlphaFoldDB" id="A0A9Q4DLA6"/>
<organism evidence="2 3">
    <name type="scientific">Actinobacillus pleuropneumoniae</name>
    <name type="common">Haemophilus pleuropneumoniae</name>
    <dbReference type="NCBI Taxonomy" id="715"/>
    <lineage>
        <taxon>Bacteria</taxon>
        <taxon>Pseudomonadati</taxon>
        <taxon>Pseudomonadota</taxon>
        <taxon>Gammaproteobacteria</taxon>
        <taxon>Pasteurellales</taxon>
        <taxon>Pasteurellaceae</taxon>
        <taxon>Actinobacillus</taxon>
    </lineage>
</organism>
<dbReference type="RefSeq" id="WP_267991813.1">
    <property type="nucleotide sequence ID" value="NZ_JAPQFC010000065.1"/>
</dbReference>
<accession>A0A9Q4DLA6</accession>
<keyword evidence="1" id="KW-0472">Membrane</keyword>
<dbReference type="EMBL" id="JAPQFC010000065">
    <property type="protein sequence ID" value="MCY6524756.1"/>
    <property type="molecule type" value="Genomic_DNA"/>
</dbReference>
<name>A0A9Q4DLA6_ACTPL</name>
<evidence type="ECO:0000313" key="2">
    <source>
        <dbReference type="EMBL" id="MCY6524756.1"/>
    </source>
</evidence>
<keyword evidence="1" id="KW-0812">Transmembrane</keyword>
<sequence>MEEISDYKYLRIDFNKNLSWNGCRKKRNFGGWKAFYAFRNRCREVELWDWKTIQTLFGLLVILVILYGCELWANSTSDM</sequence>
<protein>
    <submittedName>
        <fullName evidence="2">Uncharacterized protein</fullName>
    </submittedName>
</protein>
<proteinExistence type="predicted"/>